<keyword evidence="1" id="KW-0233">DNA recombination</keyword>
<sequence>MRIKFSVKSSLLEKANNKYSERVTIVIEDKKTKFFLPHPVTDFIKTKYARDDNHSTQKGAAEAIVQFLNWVFFENDGAYQLKSISGLKVKHGIDYLNFCNEDKGNKLNTLILKERYLNQFYFYLKARKIIEGIELLGHCGSTHSIFAEDRLKFPSRHMKRMKLNDFPDRNLITPFIETALEIAPEIALGIYFEIFGGLRRGEVINLTLGSLRLKGSYGSKGISVDIQKQPELHVRLKTQHKEGVKNPRIQPIIIVEYLPNILKLHLDKVKKYENKSKALFLDENQNPMSGAVYEKEFQKVKKLFLKRLQEYGSPWASYLNKYSWSTHIGRGIYSNLMTKLVKSPYELALLRGDKNINSALVYMSQMRVQNEIQEGLDGLYTASQIRQLNERLQERSQEQINKEREKTFSEINY</sequence>
<dbReference type="GO" id="GO:0003677">
    <property type="term" value="F:DNA binding"/>
    <property type="evidence" value="ECO:0007669"/>
    <property type="project" value="InterPro"/>
</dbReference>
<protein>
    <submittedName>
        <fullName evidence="2">Uncharacterized protein</fullName>
    </submittedName>
</protein>
<evidence type="ECO:0000256" key="1">
    <source>
        <dbReference type="ARBA" id="ARBA00023172"/>
    </source>
</evidence>
<dbReference type="InterPro" id="IPR011010">
    <property type="entry name" value="DNA_brk_join_enz"/>
</dbReference>
<organism evidence="2 3">
    <name type="scientific">Bacillus cereus HuB4-4</name>
    <dbReference type="NCBI Taxonomy" id="1053211"/>
    <lineage>
        <taxon>Bacteria</taxon>
        <taxon>Bacillati</taxon>
        <taxon>Bacillota</taxon>
        <taxon>Bacilli</taxon>
        <taxon>Bacillales</taxon>
        <taxon>Bacillaceae</taxon>
        <taxon>Bacillus</taxon>
        <taxon>Bacillus cereus group</taxon>
    </lineage>
</organism>
<dbReference type="GO" id="GO:0015074">
    <property type="term" value="P:DNA integration"/>
    <property type="evidence" value="ECO:0007669"/>
    <property type="project" value="InterPro"/>
</dbReference>
<gene>
    <name evidence="2" type="ORF">IGM_02020</name>
</gene>
<reference evidence="2 3" key="1">
    <citation type="submission" date="2012-12" db="EMBL/GenBank/DDBJ databases">
        <title>The Genome Sequence of Bacillus cereus HuB4-4.</title>
        <authorList>
            <consortium name="The Broad Institute Genome Sequencing Platform"/>
            <consortium name="The Broad Institute Genome Sequencing Center for Infectious Disease"/>
            <person name="Feldgarden M."/>
            <person name="Van der Auwera G.A."/>
            <person name="Mahillon J."/>
            <person name="Duprez V."/>
            <person name="Timmery S."/>
            <person name="Mattelet C."/>
            <person name="Dierick K."/>
            <person name="Sun M."/>
            <person name="Yu Z."/>
            <person name="Zhu L."/>
            <person name="Hu X."/>
            <person name="Shank E.B."/>
            <person name="Swiecicka I."/>
            <person name="Hansen B.M."/>
            <person name="Andrup L."/>
            <person name="Walker B."/>
            <person name="Young S.K."/>
            <person name="Zeng Q."/>
            <person name="Gargeya S."/>
            <person name="Fitzgerald M."/>
            <person name="Haas B."/>
            <person name="Abouelleil A."/>
            <person name="Alvarado L."/>
            <person name="Arachchi H.M."/>
            <person name="Berlin A.M."/>
            <person name="Chapman S.B."/>
            <person name="Dewar J."/>
            <person name="Goldberg J."/>
            <person name="Griggs A."/>
            <person name="Gujja S."/>
            <person name="Hansen M."/>
            <person name="Howarth C."/>
            <person name="Imamovic A."/>
            <person name="Larimer J."/>
            <person name="McCowan C."/>
            <person name="Murphy C."/>
            <person name="Neiman D."/>
            <person name="Pearson M."/>
            <person name="Priest M."/>
            <person name="Roberts A."/>
            <person name="Saif S."/>
            <person name="Shea T."/>
            <person name="Sisk P."/>
            <person name="Sykes S."/>
            <person name="Wortman J."/>
            <person name="Nusbaum C."/>
            <person name="Birren B."/>
        </authorList>
    </citation>
    <scope>NUCLEOTIDE SEQUENCE [LARGE SCALE GENOMIC DNA]</scope>
    <source>
        <strain evidence="2 3">HuB4-4</strain>
    </source>
</reference>
<evidence type="ECO:0000313" key="3">
    <source>
        <dbReference type="Proteomes" id="UP000014009"/>
    </source>
</evidence>
<proteinExistence type="predicted"/>
<dbReference type="Proteomes" id="UP000014009">
    <property type="component" value="Unassembled WGS sequence"/>
</dbReference>
<dbReference type="AlphaFoldDB" id="A0A9W5VMM9"/>
<dbReference type="RefSeq" id="WP_016098190.1">
    <property type="nucleotide sequence ID" value="NZ_KB976537.1"/>
</dbReference>
<name>A0A9W5VMM9_BACCE</name>
<evidence type="ECO:0000313" key="2">
    <source>
        <dbReference type="EMBL" id="EOP91374.1"/>
    </source>
</evidence>
<dbReference type="InterPro" id="IPR013762">
    <property type="entry name" value="Integrase-like_cat_sf"/>
</dbReference>
<comment type="caution">
    <text evidence="2">The sequence shown here is derived from an EMBL/GenBank/DDBJ whole genome shotgun (WGS) entry which is preliminary data.</text>
</comment>
<accession>A0A9W5VMM9</accession>
<dbReference type="EMBL" id="AHEF01000039">
    <property type="protein sequence ID" value="EOP91374.1"/>
    <property type="molecule type" value="Genomic_DNA"/>
</dbReference>
<dbReference type="Gene3D" id="1.10.443.10">
    <property type="entry name" value="Intergrase catalytic core"/>
    <property type="match status" value="1"/>
</dbReference>
<dbReference type="GO" id="GO:0006310">
    <property type="term" value="P:DNA recombination"/>
    <property type="evidence" value="ECO:0007669"/>
    <property type="project" value="UniProtKB-KW"/>
</dbReference>
<dbReference type="SUPFAM" id="SSF56349">
    <property type="entry name" value="DNA breaking-rejoining enzymes"/>
    <property type="match status" value="1"/>
</dbReference>